<gene>
    <name evidence="1" type="ordered locus">sce1463</name>
</gene>
<dbReference type="eggNOG" id="COG0726">
    <property type="taxonomic scope" value="Bacteria"/>
</dbReference>
<evidence type="ECO:0000313" key="1">
    <source>
        <dbReference type="EMBL" id="CAN91621.1"/>
    </source>
</evidence>
<proteinExistence type="predicted"/>
<dbReference type="RefSeq" id="WP_012234098.1">
    <property type="nucleotide sequence ID" value="NC_010162.1"/>
</dbReference>
<dbReference type="EMBL" id="AM746676">
    <property type="protein sequence ID" value="CAN91621.1"/>
    <property type="molecule type" value="Genomic_DNA"/>
</dbReference>
<dbReference type="GO" id="GO:0005975">
    <property type="term" value="P:carbohydrate metabolic process"/>
    <property type="evidence" value="ECO:0007669"/>
    <property type="project" value="InterPro"/>
</dbReference>
<name>A9FC34_SORC5</name>
<dbReference type="AlphaFoldDB" id="A9FC34"/>
<sequence>MADGRTRVYITVDVECAEERILGDTKSPAMGYDLRIWGRFVNQREPLGIELIMRELEAYGQRGTFFVEAIGSYSFGMDGLTSVCQALHSRGHDVQLHVHPVQRRADWHTRGEPRVSDDIADYPVEEQTRLLLEGRDLLVRAGVPASELLGYRAGNFGASNDTWRAMKRAGLVLSSNYNPCYFSKNCKMQYPGARLGLFETPEPGVYELPVTNFIEPTKRFRHLQITAVTLDEIKHCLLRYRALGVKEVTLVTHSFEFYFLDSAEARRGFPNRLNVERLRGLCRFLDENSKDFEVDTVGALARRLSDAASSTHGARDVDEGAPPSLQFPHSNAIHHARRVVEQAYKRVAQRLTFG</sequence>
<dbReference type="Gene3D" id="3.20.20.370">
    <property type="entry name" value="Glycoside hydrolase/deacetylase"/>
    <property type="match status" value="1"/>
</dbReference>
<dbReference type="InterPro" id="IPR011330">
    <property type="entry name" value="Glyco_hydro/deAcase_b/a-brl"/>
</dbReference>
<organism evidence="1 2">
    <name type="scientific">Sorangium cellulosum (strain So ce56)</name>
    <name type="common">Polyangium cellulosum (strain So ce56)</name>
    <dbReference type="NCBI Taxonomy" id="448385"/>
    <lineage>
        <taxon>Bacteria</taxon>
        <taxon>Pseudomonadati</taxon>
        <taxon>Myxococcota</taxon>
        <taxon>Polyangia</taxon>
        <taxon>Polyangiales</taxon>
        <taxon>Polyangiaceae</taxon>
        <taxon>Sorangium</taxon>
    </lineage>
</organism>
<protein>
    <recommendedName>
        <fullName evidence="3">Polysaccharide deacetylase</fullName>
    </recommendedName>
</protein>
<reference evidence="1 2" key="1">
    <citation type="journal article" date="2007" name="Nat. Biotechnol.">
        <title>Complete genome sequence of the myxobacterium Sorangium cellulosum.</title>
        <authorList>
            <person name="Schneiker S."/>
            <person name="Perlova O."/>
            <person name="Kaiser O."/>
            <person name="Gerth K."/>
            <person name="Alici A."/>
            <person name="Altmeyer M.O."/>
            <person name="Bartels D."/>
            <person name="Bekel T."/>
            <person name="Beyer S."/>
            <person name="Bode E."/>
            <person name="Bode H.B."/>
            <person name="Bolten C.J."/>
            <person name="Choudhuri J.V."/>
            <person name="Doss S."/>
            <person name="Elnakady Y.A."/>
            <person name="Frank B."/>
            <person name="Gaigalat L."/>
            <person name="Goesmann A."/>
            <person name="Groeger C."/>
            <person name="Gross F."/>
            <person name="Jelsbak L."/>
            <person name="Jelsbak L."/>
            <person name="Kalinowski J."/>
            <person name="Kegler C."/>
            <person name="Knauber T."/>
            <person name="Konietzny S."/>
            <person name="Kopp M."/>
            <person name="Krause L."/>
            <person name="Krug D."/>
            <person name="Linke B."/>
            <person name="Mahmud T."/>
            <person name="Martinez-Arias R."/>
            <person name="McHardy A.C."/>
            <person name="Merai M."/>
            <person name="Meyer F."/>
            <person name="Mormann S."/>
            <person name="Munoz-Dorado J."/>
            <person name="Perez J."/>
            <person name="Pradella S."/>
            <person name="Rachid S."/>
            <person name="Raddatz G."/>
            <person name="Rosenau F."/>
            <person name="Rueckert C."/>
            <person name="Sasse F."/>
            <person name="Scharfe M."/>
            <person name="Schuster S.C."/>
            <person name="Suen G."/>
            <person name="Treuner-Lange A."/>
            <person name="Velicer G.J."/>
            <person name="Vorholter F.-J."/>
            <person name="Weissman K.J."/>
            <person name="Welch R.D."/>
            <person name="Wenzel S.C."/>
            <person name="Whitworth D.E."/>
            <person name="Wilhelm S."/>
            <person name="Wittmann C."/>
            <person name="Bloecker H."/>
            <person name="Puehler A."/>
            <person name="Mueller R."/>
        </authorList>
    </citation>
    <scope>NUCLEOTIDE SEQUENCE [LARGE SCALE GENOMIC DNA]</scope>
    <source>
        <strain evidence="2">So ce56</strain>
    </source>
</reference>
<dbReference type="BioCyc" id="SCEL448385:SCE_RS07570-MONOMER"/>
<evidence type="ECO:0008006" key="3">
    <source>
        <dbReference type="Google" id="ProtNLM"/>
    </source>
</evidence>
<dbReference type="CDD" id="cd10933">
    <property type="entry name" value="CE4_u9"/>
    <property type="match status" value="1"/>
</dbReference>
<dbReference type="Proteomes" id="UP000002139">
    <property type="component" value="Chromosome"/>
</dbReference>
<dbReference type="SUPFAM" id="SSF88713">
    <property type="entry name" value="Glycoside hydrolase/deacetylase"/>
    <property type="match status" value="1"/>
</dbReference>
<dbReference type="KEGG" id="scl:sce1463"/>
<keyword evidence="2" id="KW-1185">Reference proteome</keyword>
<accession>A9FC34</accession>
<dbReference type="STRING" id="448385.sce1463"/>
<evidence type="ECO:0000313" key="2">
    <source>
        <dbReference type="Proteomes" id="UP000002139"/>
    </source>
</evidence>
<dbReference type="HOGENOM" id="CLU_073847_0_0_7"/>